<organism evidence="7 8">
    <name type="scientific">Cyclotella atomus</name>
    <dbReference type="NCBI Taxonomy" id="382360"/>
    <lineage>
        <taxon>Eukaryota</taxon>
        <taxon>Sar</taxon>
        <taxon>Stramenopiles</taxon>
        <taxon>Ochrophyta</taxon>
        <taxon>Bacillariophyta</taxon>
        <taxon>Coscinodiscophyceae</taxon>
        <taxon>Thalassiosirophycidae</taxon>
        <taxon>Stephanodiscales</taxon>
        <taxon>Stephanodiscaceae</taxon>
        <taxon>Cyclotella</taxon>
    </lineage>
</organism>
<accession>A0ABD3NSZ5</accession>
<proteinExistence type="predicted"/>
<evidence type="ECO:0000256" key="4">
    <source>
        <dbReference type="ARBA" id="ARBA00023054"/>
    </source>
</evidence>
<feature type="compositionally biased region" description="Polar residues" evidence="6">
    <location>
        <begin position="111"/>
        <end position="126"/>
    </location>
</feature>
<dbReference type="Gene3D" id="1.10.287.1490">
    <property type="match status" value="1"/>
</dbReference>
<reference evidence="7 8" key="1">
    <citation type="submission" date="2024-10" db="EMBL/GenBank/DDBJ databases">
        <title>Updated reference genomes for cyclostephanoid diatoms.</title>
        <authorList>
            <person name="Roberts W.R."/>
            <person name="Alverson A.J."/>
        </authorList>
    </citation>
    <scope>NUCLEOTIDE SEQUENCE [LARGE SCALE GENOMIC DNA]</scope>
    <source>
        <strain evidence="7 8">AJA010-31</strain>
    </source>
</reference>
<comment type="caution">
    <text evidence="7">The sequence shown here is derived from an EMBL/GenBank/DDBJ whole genome shotgun (WGS) entry which is preliminary data.</text>
</comment>
<evidence type="ECO:0000256" key="6">
    <source>
        <dbReference type="SAM" id="MobiDB-lite"/>
    </source>
</evidence>
<dbReference type="Proteomes" id="UP001530400">
    <property type="component" value="Unassembled WGS sequence"/>
</dbReference>
<feature type="coiled-coil region" evidence="5">
    <location>
        <begin position="597"/>
        <end position="878"/>
    </location>
</feature>
<dbReference type="Gene3D" id="6.10.250.3110">
    <property type="match status" value="1"/>
</dbReference>
<protein>
    <submittedName>
        <fullName evidence="7">Uncharacterized protein</fullName>
    </submittedName>
</protein>
<keyword evidence="4 5" id="KW-0175">Coiled coil</keyword>
<dbReference type="EMBL" id="JALLPJ020000948">
    <property type="protein sequence ID" value="KAL3779210.1"/>
    <property type="molecule type" value="Genomic_DNA"/>
</dbReference>
<comment type="subcellular location">
    <subcellularLocation>
        <location evidence="1">Cytoplasm</location>
    </subcellularLocation>
</comment>
<keyword evidence="8" id="KW-1185">Reference proteome</keyword>
<feature type="region of interest" description="Disordered" evidence="6">
    <location>
        <begin position="1"/>
        <end position="66"/>
    </location>
</feature>
<evidence type="ECO:0000256" key="3">
    <source>
        <dbReference type="ARBA" id="ARBA00022553"/>
    </source>
</evidence>
<feature type="region of interest" description="Disordered" evidence="6">
    <location>
        <begin position="929"/>
        <end position="949"/>
    </location>
</feature>
<feature type="region of interest" description="Disordered" evidence="6">
    <location>
        <begin position="97"/>
        <end position="147"/>
    </location>
</feature>
<keyword evidence="3" id="KW-0597">Phosphoprotein</keyword>
<feature type="coiled-coil region" evidence="5">
    <location>
        <begin position="154"/>
        <end position="571"/>
    </location>
</feature>
<evidence type="ECO:0000256" key="2">
    <source>
        <dbReference type="ARBA" id="ARBA00022490"/>
    </source>
</evidence>
<keyword evidence="2" id="KW-0963">Cytoplasm</keyword>
<dbReference type="SUPFAM" id="SSF90257">
    <property type="entry name" value="Myosin rod fragments"/>
    <property type="match status" value="1"/>
</dbReference>
<feature type="compositionally biased region" description="Basic and acidic residues" evidence="6">
    <location>
        <begin position="54"/>
        <end position="66"/>
    </location>
</feature>
<dbReference type="GO" id="GO:0005737">
    <property type="term" value="C:cytoplasm"/>
    <property type="evidence" value="ECO:0007669"/>
    <property type="project" value="UniProtKB-SubCell"/>
</dbReference>
<evidence type="ECO:0000313" key="8">
    <source>
        <dbReference type="Proteomes" id="UP001530400"/>
    </source>
</evidence>
<feature type="coiled-coil region" evidence="5">
    <location>
        <begin position="950"/>
        <end position="998"/>
    </location>
</feature>
<sequence>MARPISRTRSYIPEEQYAPSKSFSKYSKPMGMPTPPRPSRKEFTGRDTYNSNSLERDSSFHEDRNDASSFYRGNAVARHEDDFIGNARDYVTRMRADSPMMPRSEPRRPNMTRSLSEYNDTPPRYNNNDRFHRDSSSPYGDDDSNVNNVSKYEIMGMKEQLKKHESTRLHLEEALENAISEKVSIESRLREEMSNLHRSKAEEMERLHKKYSEEQAEQRGKLVETFKEDMMEMKSEWENAFGRLKEEAEATKRALMAELENASDAKVDLETKLGEVTAEYKTRLEEERERMRERMEECKRGKEEDLDRLRGMYEGHLESLREKMEEEREGLKDEIGILLEENEKIKVCYENLEEEMDRAKKELHDMNIRCQAAVSDNVNYEKEVSSLKDEVDDLLDENDKLKRQMHDVQEQVKDIKMEMERVSKESGRAHSELTRVNRELDEVEQDKNALNKDYKELAKKVEAMEEERELETRYTEALVKQRDNMNAIIENCQGEIEELKSSQEDYDALKSKYGNIAEELDNARSELKRLEGVKEELVSVSSKVDSLQRERERYNATVKALKVDLRALHQENAGPETSLQEHMRILNGKWQDSVLRLEKMRSLEDDLAKSLRLLEDEERERERESKDYESRLNRLSGEFEGTQSELIKAERAKMELDDKLSDYEAAESKHKRITEELKDTIERLGDKISYLESEKAEHEAQKMEMRNMLTEMEKTRAKKTELEDALDKAEDVKKGLKNKLEAAYYELEEAQREISTLKTDHGEEMRAMNDLEDEVKMLRSKNANLVESADYQEQELEKTKAELNRLRKEQATIIEQSQSEVAESYKVKLRHLEEKHADQDRRFEEAIEKRFEQEMEKLQAKNRKLESLIKDQKAAIDEKGMTEMKRRGEFAKLRQELEIARSKERHLETHVGQLEEHISKIVSDYESRLQESSGSIASSSSHDEKYKRQIQDLEKKLEVSGAAMKELSKSSLLMEKENERLKHDKNELKQKLKKLVDCTEKFSR</sequence>
<evidence type="ECO:0000256" key="5">
    <source>
        <dbReference type="SAM" id="Coils"/>
    </source>
</evidence>
<evidence type="ECO:0000313" key="7">
    <source>
        <dbReference type="EMBL" id="KAL3779210.1"/>
    </source>
</evidence>
<evidence type="ECO:0000256" key="1">
    <source>
        <dbReference type="ARBA" id="ARBA00004496"/>
    </source>
</evidence>
<dbReference type="InterPro" id="IPR051841">
    <property type="entry name" value="MT-Golgi_org_protein"/>
</dbReference>
<dbReference type="AlphaFoldDB" id="A0ABD3NSZ5"/>
<gene>
    <name evidence="7" type="ORF">ACHAWO_012854</name>
</gene>
<dbReference type="PANTHER" id="PTHR18902:SF24">
    <property type="entry name" value="NUCLEAR MITOTIC APPARATUS PROTEIN 1"/>
    <property type="match status" value="1"/>
</dbReference>
<dbReference type="PANTHER" id="PTHR18902">
    <property type="entry name" value="NUCLEAR MITOTIC APPARATUS PROTEIN 1-RELATED"/>
    <property type="match status" value="1"/>
</dbReference>
<name>A0ABD3NSZ5_9STRA</name>